<dbReference type="EMBL" id="MSCM01000002">
    <property type="protein sequence ID" value="PQJ76966.1"/>
    <property type="molecule type" value="Genomic_DNA"/>
</dbReference>
<evidence type="ECO:0000313" key="1">
    <source>
        <dbReference type="EMBL" id="PQJ76966.1"/>
    </source>
</evidence>
<sequence length="79" mass="9306">MKKQLTTGLKAYLQLQVLRKMKANPEFKKKVIAMSEKNQQMMEEETEQESIRAEAVKRLKVRQLGKQLKDLKNENKSNE</sequence>
<proteinExistence type="predicted"/>
<name>A0A2S7WHQ5_9FLAO</name>
<dbReference type="AlphaFoldDB" id="A0A2S7WHQ5"/>
<organism evidence="1 2">
    <name type="scientific">Polaribacter glomeratus</name>
    <dbReference type="NCBI Taxonomy" id="102"/>
    <lineage>
        <taxon>Bacteria</taxon>
        <taxon>Pseudomonadati</taxon>
        <taxon>Bacteroidota</taxon>
        <taxon>Flavobacteriia</taxon>
        <taxon>Flavobacteriales</taxon>
        <taxon>Flavobacteriaceae</taxon>
    </lineage>
</organism>
<dbReference type="RefSeq" id="WP_105022286.1">
    <property type="nucleotide sequence ID" value="NZ_MSCM01000002.1"/>
</dbReference>
<gene>
    <name evidence="1" type="ORF">BTO16_13990</name>
</gene>
<keyword evidence="2" id="KW-1185">Reference proteome</keyword>
<protein>
    <submittedName>
        <fullName evidence="1">Uncharacterized protein</fullName>
    </submittedName>
</protein>
<comment type="caution">
    <text evidence="1">The sequence shown here is derived from an EMBL/GenBank/DDBJ whole genome shotgun (WGS) entry which is preliminary data.</text>
</comment>
<accession>A0A2S7WHQ5</accession>
<reference evidence="1 2" key="1">
    <citation type="submission" date="2016-12" db="EMBL/GenBank/DDBJ databases">
        <title>Trade-off between light-utilization and light-protection in marine flavobacteria.</title>
        <authorList>
            <person name="Kumagai Y."/>
            <person name="Yoshizawa S."/>
            <person name="Kogure K."/>
            <person name="Iwasaki W."/>
        </authorList>
    </citation>
    <scope>NUCLEOTIDE SEQUENCE [LARGE SCALE GENOMIC DNA]</scope>
    <source>
        <strain evidence="1 2">ATCC 43844</strain>
    </source>
</reference>
<dbReference type="Proteomes" id="UP000239068">
    <property type="component" value="Unassembled WGS sequence"/>
</dbReference>
<evidence type="ECO:0000313" key="2">
    <source>
        <dbReference type="Proteomes" id="UP000239068"/>
    </source>
</evidence>